<organism evidence="1 2">
    <name type="scientific">Serinibacter arcticus</name>
    <dbReference type="NCBI Taxonomy" id="1655435"/>
    <lineage>
        <taxon>Bacteria</taxon>
        <taxon>Bacillati</taxon>
        <taxon>Actinomycetota</taxon>
        <taxon>Actinomycetes</taxon>
        <taxon>Micrococcales</taxon>
        <taxon>Beutenbergiaceae</taxon>
        <taxon>Serinibacter</taxon>
    </lineage>
</organism>
<keyword evidence="2" id="KW-1185">Reference proteome</keyword>
<dbReference type="AlphaFoldDB" id="A0A4Z1DY42"/>
<evidence type="ECO:0000313" key="2">
    <source>
        <dbReference type="Proteomes" id="UP000297318"/>
    </source>
</evidence>
<evidence type="ECO:0008006" key="3">
    <source>
        <dbReference type="Google" id="ProtNLM"/>
    </source>
</evidence>
<gene>
    <name evidence="1" type="ORF">SERN_2561</name>
</gene>
<accession>A0A4Z1DY42</accession>
<dbReference type="RefSeq" id="WP_135850584.1">
    <property type="nucleotide sequence ID" value="NZ_RHPJ01000004.1"/>
</dbReference>
<protein>
    <recommendedName>
        <fullName evidence="3">DUF559 domain-containing protein</fullName>
    </recommendedName>
</protein>
<proteinExistence type="predicted"/>
<evidence type="ECO:0000313" key="1">
    <source>
        <dbReference type="EMBL" id="TGO03970.1"/>
    </source>
</evidence>
<name>A0A4Z1DY42_9MICO</name>
<dbReference type="OrthoDB" id="2594539at2"/>
<reference evidence="1 2" key="1">
    <citation type="submission" date="2018-11" db="EMBL/GenBank/DDBJ databases">
        <title>Complete genome sequencing of the Actinobacteria Serinibacter sp. K3-2.</title>
        <authorList>
            <person name="Rakitin A.L."/>
            <person name="Beletsky A.V."/>
            <person name="Mardanov A.V."/>
            <person name="Ravin N.V."/>
            <person name="Gromova A.S."/>
            <person name="Filippova S.N."/>
            <person name="Gal'Chenko V.F."/>
        </authorList>
    </citation>
    <scope>NUCLEOTIDE SEQUENCE [LARGE SCALE GENOMIC DNA]</scope>
    <source>
        <strain evidence="1 2">K3-2</strain>
    </source>
</reference>
<dbReference type="Proteomes" id="UP000297318">
    <property type="component" value="Unassembled WGS sequence"/>
</dbReference>
<dbReference type="EMBL" id="RHPJ01000004">
    <property type="protein sequence ID" value="TGO03970.1"/>
    <property type="molecule type" value="Genomic_DNA"/>
</dbReference>
<comment type="caution">
    <text evidence="1">The sequence shown here is derived from an EMBL/GenBank/DDBJ whole genome shotgun (WGS) entry which is preliminary data.</text>
</comment>
<sequence>MHVLSRLADLGGSARFSELGAQRSQLARLEREGRLNREGTGLYSLPGAPRDLLAAARLAGVVSCVSALRADGVDVPGDASIIHCSVPRHRGTARIPGAGLVRHHEDVGLADRPRTAASRWAAARAVQCLPLEPAVAALDAVAGRFDKADVDDVLGIVSARSPRRAALLLDLVDPACRSWIETSVRLALRRHGLRVRAGLTIAGVGEVDLLVEGVLIMEIDGFAYHSGRGEYRRDRRRDVAGLARGFPTVRLAYEDATQPALVVASALGALDAVGWKPLATARSVPSSEATAAARVRRRALIAWQDDPRGIGRAVGGDSLTAVSGW</sequence>